<reference evidence="1" key="1">
    <citation type="submission" date="2021-03" db="EMBL/GenBank/DDBJ databases">
        <authorList>
            <person name="Kanchanasin P."/>
            <person name="Saeng-In P."/>
            <person name="Phongsopitanun W."/>
            <person name="Yuki M."/>
            <person name="Kudo T."/>
            <person name="Ohkuma M."/>
            <person name="Tanasupawat S."/>
        </authorList>
    </citation>
    <scope>NUCLEOTIDE SEQUENCE</scope>
    <source>
        <strain evidence="1">GKU 128</strain>
    </source>
</reference>
<dbReference type="InterPro" id="IPR017777">
    <property type="entry name" value="ABC_urea-bd_UrtA"/>
</dbReference>
<name>A0A939T5V0_9ACTN</name>
<evidence type="ECO:0000313" key="2">
    <source>
        <dbReference type="Proteomes" id="UP000669179"/>
    </source>
</evidence>
<dbReference type="RefSeq" id="WP_208258963.1">
    <property type="nucleotide sequence ID" value="NZ_JAGEOJ010000012.1"/>
</dbReference>
<dbReference type="PANTHER" id="PTHR47628">
    <property type="match status" value="1"/>
</dbReference>
<protein>
    <submittedName>
        <fullName evidence="1">Urea ABC transporter substrate-binding protein</fullName>
    </submittedName>
</protein>
<accession>A0A939T5V0</accession>
<dbReference type="CDD" id="cd06355">
    <property type="entry name" value="PBP1_FmdD-like"/>
    <property type="match status" value="1"/>
</dbReference>
<dbReference type="InterPro" id="IPR028082">
    <property type="entry name" value="Peripla_BP_I"/>
</dbReference>
<evidence type="ECO:0000313" key="1">
    <source>
        <dbReference type="EMBL" id="MBO2451058.1"/>
    </source>
</evidence>
<organism evidence="1 2">
    <name type="scientific">Actinomadura barringtoniae</name>
    <dbReference type="NCBI Taxonomy" id="1427535"/>
    <lineage>
        <taxon>Bacteria</taxon>
        <taxon>Bacillati</taxon>
        <taxon>Actinomycetota</taxon>
        <taxon>Actinomycetes</taxon>
        <taxon>Streptosporangiales</taxon>
        <taxon>Thermomonosporaceae</taxon>
        <taxon>Actinomadura</taxon>
    </lineage>
</organism>
<dbReference type="PANTHER" id="PTHR47628:SF1">
    <property type="entry name" value="ALIPHATIC AMIDASE EXPRESSION-REGULATING PROTEIN"/>
    <property type="match status" value="1"/>
</dbReference>
<dbReference type="AlphaFoldDB" id="A0A939T5V0"/>
<keyword evidence="2" id="KW-1185">Reference proteome</keyword>
<comment type="caution">
    <text evidence="1">The sequence shown here is derived from an EMBL/GenBank/DDBJ whole genome shotgun (WGS) entry which is preliminary data.</text>
</comment>
<dbReference type="Pfam" id="PF13433">
    <property type="entry name" value="Peripla_BP_5"/>
    <property type="match status" value="1"/>
</dbReference>
<dbReference type="Proteomes" id="UP000669179">
    <property type="component" value="Unassembled WGS sequence"/>
</dbReference>
<dbReference type="SUPFAM" id="SSF53822">
    <property type="entry name" value="Periplasmic binding protein-like I"/>
    <property type="match status" value="1"/>
</dbReference>
<dbReference type="EMBL" id="JAGEOJ010000012">
    <property type="protein sequence ID" value="MBO2451058.1"/>
    <property type="molecule type" value="Genomic_DNA"/>
</dbReference>
<sequence length="436" mass="48267">MMRRAHRAYRRMGVLNVPRAAVLVIACALAAVLAAGLLEAGYAGAQRVTLPPIKVGVLHSLTGSVAIAERPINDATLLAIEEINAHGGLLGRKIQPVVVDGRSDWPTFAALARRLLSHDRAAAIFGCYTSASRRTVEPIIERLHGALFYPTFYEGMESSPNVVYTGSAPNQFITPAVKWFLDNRGKRFYLVGSDYVYPRSSNAIIKDQLARLGGQVVGEAYVPLGASDVRGLVRKIVKARPQVIISSIVGDTNLPFYRALREAGATPQRLPVLSIVMAEAEMQFLRPAEMAGNYIAMSYFQSVGGASNEDFVRRFKRRFGAGSVISDPMQSAYESVQLWAQAVRRAHNVEPSEVLKAIRGQSFDAPEGRIWVDEENLHAWKRARIGQIRADGQVDIIWESETVLHPVPYPPSRTRRDWNGMLHDLYTGWHNSWARP</sequence>
<proteinExistence type="predicted"/>
<dbReference type="Gene3D" id="3.40.50.2300">
    <property type="match status" value="2"/>
</dbReference>
<gene>
    <name evidence="1" type="ORF">J4573_28440</name>
</gene>